<comment type="caution">
    <text evidence="1">The sequence shown here is derived from an EMBL/GenBank/DDBJ whole genome shotgun (WGS) entry which is preliminary data.</text>
</comment>
<accession>A0A4Y2NFL7</accession>
<dbReference type="AlphaFoldDB" id="A0A4Y2NFL7"/>
<reference evidence="1 2" key="1">
    <citation type="journal article" date="2019" name="Sci. Rep.">
        <title>Orb-weaving spider Araneus ventricosus genome elucidates the spidroin gene catalogue.</title>
        <authorList>
            <person name="Kono N."/>
            <person name="Nakamura H."/>
            <person name="Ohtoshi R."/>
            <person name="Moran D.A.P."/>
            <person name="Shinohara A."/>
            <person name="Yoshida Y."/>
            <person name="Fujiwara M."/>
            <person name="Mori M."/>
            <person name="Tomita M."/>
            <person name="Arakawa K."/>
        </authorList>
    </citation>
    <scope>NUCLEOTIDE SEQUENCE [LARGE SCALE GENOMIC DNA]</scope>
</reference>
<keyword evidence="2" id="KW-1185">Reference proteome</keyword>
<evidence type="ECO:0000313" key="1">
    <source>
        <dbReference type="EMBL" id="GBN37713.1"/>
    </source>
</evidence>
<gene>
    <name evidence="1" type="ORF">AVEN_9461_1</name>
</gene>
<name>A0A4Y2NFL7_ARAVE</name>
<organism evidence="1 2">
    <name type="scientific">Araneus ventricosus</name>
    <name type="common">Orbweaver spider</name>
    <name type="synonym">Epeira ventricosa</name>
    <dbReference type="NCBI Taxonomy" id="182803"/>
    <lineage>
        <taxon>Eukaryota</taxon>
        <taxon>Metazoa</taxon>
        <taxon>Ecdysozoa</taxon>
        <taxon>Arthropoda</taxon>
        <taxon>Chelicerata</taxon>
        <taxon>Arachnida</taxon>
        <taxon>Araneae</taxon>
        <taxon>Araneomorphae</taxon>
        <taxon>Entelegynae</taxon>
        <taxon>Araneoidea</taxon>
        <taxon>Araneidae</taxon>
        <taxon>Araneus</taxon>
    </lineage>
</organism>
<dbReference type="Proteomes" id="UP000499080">
    <property type="component" value="Unassembled WGS sequence"/>
</dbReference>
<proteinExistence type="predicted"/>
<dbReference type="EMBL" id="BGPR01009060">
    <property type="protein sequence ID" value="GBN37713.1"/>
    <property type="molecule type" value="Genomic_DNA"/>
</dbReference>
<protein>
    <submittedName>
        <fullName evidence="1">Uncharacterized protein</fullName>
    </submittedName>
</protein>
<evidence type="ECO:0000313" key="2">
    <source>
        <dbReference type="Proteomes" id="UP000499080"/>
    </source>
</evidence>
<sequence>MARGFRLFKLTMESVVDYLYRISENVRYGNRQHVNAFSCVRPQFLLPHEDPFCGTVNRFWLMGSDYVFSRQSECAIAATASPTSRNRDQRIPLPFFARRTQSWAHIDGFPWQPILLCSRASSMADARSMFPSFRYLPALVV</sequence>